<feature type="compositionally biased region" description="Polar residues" evidence="2">
    <location>
        <begin position="94"/>
        <end position="112"/>
    </location>
</feature>
<reference evidence="4 5" key="1">
    <citation type="submission" date="2014-04" db="EMBL/GenBank/DDBJ databases">
        <authorList>
            <consortium name="DOE Joint Genome Institute"/>
            <person name="Kuo A."/>
            <person name="Zuccaro A."/>
            <person name="Kohler A."/>
            <person name="Nagy L.G."/>
            <person name="Floudas D."/>
            <person name="Copeland A."/>
            <person name="Barry K.W."/>
            <person name="Cichocki N."/>
            <person name="Veneault-Fourrey C."/>
            <person name="LaButti K."/>
            <person name="Lindquist E.A."/>
            <person name="Lipzen A."/>
            <person name="Lundell T."/>
            <person name="Morin E."/>
            <person name="Murat C."/>
            <person name="Sun H."/>
            <person name="Tunlid A."/>
            <person name="Henrissat B."/>
            <person name="Grigoriev I.V."/>
            <person name="Hibbett D.S."/>
            <person name="Martin F."/>
            <person name="Nordberg H.P."/>
            <person name="Cantor M.N."/>
            <person name="Hua S.X."/>
        </authorList>
    </citation>
    <scope>NUCLEOTIDE SEQUENCE [LARGE SCALE GENOMIC DNA]</scope>
    <source>
        <strain evidence="4 5">MAFF 305830</strain>
    </source>
</reference>
<feature type="compositionally biased region" description="Low complexity" evidence="2">
    <location>
        <begin position="484"/>
        <end position="495"/>
    </location>
</feature>
<dbReference type="PANTHER" id="PTHR10343">
    <property type="entry name" value="5'-AMP-ACTIVATED PROTEIN KINASE , BETA SUBUNIT"/>
    <property type="match status" value="1"/>
</dbReference>
<dbReference type="PANTHER" id="PTHR10343:SF84">
    <property type="entry name" value="5'-AMP-ACTIVATED PROTEIN KINASE SUBUNIT BETA-1"/>
    <property type="match status" value="1"/>
</dbReference>
<evidence type="ECO:0000256" key="2">
    <source>
        <dbReference type="SAM" id="MobiDB-lite"/>
    </source>
</evidence>
<reference evidence="5" key="2">
    <citation type="submission" date="2015-01" db="EMBL/GenBank/DDBJ databases">
        <title>Evolutionary Origins and Diversification of the Mycorrhizal Mutualists.</title>
        <authorList>
            <consortium name="DOE Joint Genome Institute"/>
            <consortium name="Mycorrhizal Genomics Consortium"/>
            <person name="Kohler A."/>
            <person name="Kuo A."/>
            <person name="Nagy L.G."/>
            <person name="Floudas D."/>
            <person name="Copeland A."/>
            <person name="Barry K.W."/>
            <person name="Cichocki N."/>
            <person name="Veneault-Fourrey C."/>
            <person name="LaButti K."/>
            <person name="Lindquist E.A."/>
            <person name="Lipzen A."/>
            <person name="Lundell T."/>
            <person name="Morin E."/>
            <person name="Murat C."/>
            <person name="Riley R."/>
            <person name="Ohm R."/>
            <person name="Sun H."/>
            <person name="Tunlid A."/>
            <person name="Henrissat B."/>
            <person name="Grigoriev I.V."/>
            <person name="Hibbett D.S."/>
            <person name="Martin F."/>
        </authorList>
    </citation>
    <scope>NUCLEOTIDE SEQUENCE [LARGE SCALE GENOMIC DNA]</scope>
    <source>
        <strain evidence="5">MAFF 305830</strain>
    </source>
</reference>
<dbReference type="InterPro" id="IPR006828">
    <property type="entry name" value="ASC_dom"/>
</dbReference>
<dbReference type="Pfam" id="PF16561">
    <property type="entry name" value="AMPK1_CBM"/>
    <property type="match status" value="1"/>
</dbReference>
<dbReference type="Proteomes" id="UP000054097">
    <property type="component" value="Unassembled WGS sequence"/>
</dbReference>
<dbReference type="Gene3D" id="2.60.40.10">
    <property type="entry name" value="Immunoglobulins"/>
    <property type="match status" value="1"/>
</dbReference>
<organism evidence="4 5">
    <name type="scientific">Serendipita vermifera MAFF 305830</name>
    <dbReference type="NCBI Taxonomy" id="933852"/>
    <lineage>
        <taxon>Eukaryota</taxon>
        <taxon>Fungi</taxon>
        <taxon>Dikarya</taxon>
        <taxon>Basidiomycota</taxon>
        <taxon>Agaricomycotina</taxon>
        <taxon>Agaricomycetes</taxon>
        <taxon>Sebacinales</taxon>
        <taxon>Serendipitaceae</taxon>
        <taxon>Serendipita</taxon>
    </lineage>
</organism>
<feature type="region of interest" description="Disordered" evidence="2">
    <location>
        <begin position="367"/>
        <end position="507"/>
    </location>
</feature>
<feature type="compositionally biased region" description="Gly residues" evidence="2">
    <location>
        <begin position="429"/>
        <end position="439"/>
    </location>
</feature>
<evidence type="ECO:0000313" key="4">
    <source>
        <dbReference type="EMBL" id="KIM25791.1"/>
    </source>
</evidence>
<dbReference type="SUPFAM" id="SSF160219">
    <property type="entry name" value="AMPKBI-like"/>
    <property type="match status" value="1"/>
</dbReference>
<dbReference type="Gene3D" id="6.20.250.60">
    <property type="match status" value="1"/>
</dbReference>
<dbReference type="GO" id="GO:0005634">
    <property type="term" value="C:nucleus"/>
    <property type="evidence" value="ECO:0007669"/>
    <property type="project" value="TreeGrafter"/>
</dbReference>
<feature type="region of interest" description="Disordered" evidence="2">
    <location>
        <begin position="1"/>
        <end position="207"/>
    </location>
</feature>
<feature type="domain" description="Association with the SNF1 complex (ASC)" evidence="3">
    <location>
        <begin position="344"/>
        <end position="581"/>
    </location>
</feature>
<dbReference type="CDD" id="cd02859">
    <property type="entry name" value="E_set_AMPKbeta_like_N"/>
    <property type="match status" value="1"/>
</dbReference>
<dbReference type="GO" id="GO:0005737">
    <property type="term" value="C:cytoplasm"/>
    <property type="evidence" value="ECO:0007669"/>
    <property type="project" value="TreeGrafter"/>
</dbReference>
<feature type="compositionally biased region" description="Low complexity" evidence="2">
    <location>
        <begin position="29"/>
        <end position="63"/>
    </location>
</feature>
<dbReference type="Pfam" id="PF04739">
    <property type="entry name" value="AMPKBI"/>
    <property type="match status" value="1"/>
</dbReference>
<proteinExistence type="inferred from homology"/>
<sequence length="616" mass="64202">MGNSASHPNGPNGPSASSALSPQAHGGRRAPSQSQSPRRPSPSRMATTTTTTTTTTGGQAMTSISGAGAGAGGNANRNTAGKSKKKSLELPDLNLNSLSAITPANTNAPQRTSSQIPSAPIPIPSASAGPAQSQAQAQGGQRPANNNNTNNTTNHNNANRIISDNDLAAGPSSLVVPPPPPLAPTRLSSNASFGRKEKKVPKRQKAPYSERVVKSMLYSGVPTAHDGIVNVIAPVAAPKVQVQLLYPGQADNVSVSGTYETSWDIRTDLQYDEAKRMWSTQVQVSPAAYHIKFLVDGVWKTSDALPLATDSGGRLVNYIDVRTKGPEIKEWGKDWWGVGTEDEEDQEQGAWTIKPPAYLEKAAALEEQEENIRRNHSQSPQGGHHHRRRILPTPPQLPRHLDKVILNARAPSSSTMPGGGTREGRSGSMSGGVSPGGSGERGRAAHPNQAGWPTPMTGLSPGGTTLPGGANSTSPGRNGRRDSGGSNDRQSGSGLRKSRRGSSSMDVGVYGGLIVSEGGGMTGFGAGVGSPIGDDNSVLPLPSHSVVNHLATSAIRNGVLAVATTTRYKAKYISTVYYRPTHPEDSPEESGTDTDEKTAVNSPSPPHGAKQNGVTA</sequence>
<dbReference type="SMART" id="SM01010">
    <property type="entry name" value="AMPKBI"/>
    <property type="match status" value="1"/>
</dbReference>
<dbReference type="GO" id="GO:0031588">
    <property type="term" value="C:nucleotide-activated protein kinase complex"/>
    <property type="evidence" value="ECO:0007669"/>
    <property type="project" value="TreeGrafter"/>
</dbReference>
<feature type="region of interest" description="Disordered" evidence="2">
    <location>
        <begin position="579"/>
        <end position="616"/>
    </location>
</feature>
<feature type="compositionally biased region" description="Low complexity" evidence="2">
    <location>
        <begin position="453"/>
        <end position="469"/>
    </location>
</feature>
<dbReference type="InterPro" id="IPR050827">
    <property type="entry name" value="CRP1_MDG1_kinase"/>
</dbReference>
<feature type="compositionally biased region" description="Basic residues" evidence="2">
    <location>
        <begin position="196"/>
        <end position="205"/>
    </location>
</feature>
<evidence type="ECO:0000313" key="5">
    <source>
        <dbReference type="Proteomes" id="UP000054097"/>
    </source>
</evidence>
<comment type="similarity">
    <text evidence="1">Belongs to the 5'-AMP-activated protein kinase beta subunit family.</text>
</comment>
<dbReference type="InterPro" id="IPR032640">
    <property type="entry name" value="AMPK1_CBM"/>
</dbReference>
<dbReference type="AlphaFoldDB" id="A0A0C3B2P6"/>
<gene>
    <name evidence="4" type="ORF">M408DRAFT_314743</name>
</gene>
<dbReference type="OrthoDB" id="531008at2759"/>
<dbReference type="GO" id="GO:0007165">
    <property type="term" value="P:signal transduction"/>
    <property type="evidence" value="ECO:0007669"/>
    <property type="project" value="TreeGrafter"/>
</dbReference>
<evidence type="ECO:0000256" key="1">
    <source>
        <dbReference type="ARBA" id="ARBA00010926"/>
    </source>
</evidence>
<accession>A0A0C3B2P6</accession>
<dbReference type="HOGENOM" id="CLU_016059_0_0_1"/>
<dbReference type="InterPro" id="IPR014756">
    <property type="entry name" value="Ig_E-set"/>
</dbReference>
<keyword evidence="5" id="KW-1185">Reference proteome</keyword>
<evidence type="ECO:0000259" key="3">
    <source>
        <dbReference type="SMART" id="SM01010"/>
    </source>
</evidence>
<feature type="compositionally biased region" description="Low complexity" evidence="2">
    <location>
        <begin position="113"/>
        <end position="159"/>
    </location>
</feature>
<dbReference type="InterPro" id="IPR013783">
    <property type="entry name" value="Ig-like_fold"/>
</dbReference>
<dbReference type="EMBL" id="KN824311">
    <property type="protein sequence ID" value="KIM25791.1"/>
    <property type="molecule type" value="Genomic_DNA"/>
</dbReference>
<dbReference type="GO" id="GO:0019901">
    <property type="term" value="F:protein kinase binding"/>
    <property type="evidence" value="ECO:0007669"/>
    <property type="project" value="TreeGrafter"/>
</dbReference>
<name>A0A0C3B2P6_SERVB</name>
<dbReference type="STRING" id="933852.A0A0C3B2P6"/>
<dbReference type="SUPFAM" id="SSF81296">
    <property type="entry name" value="E set domains"/>
    <property type="match status" value="1"/>
</dbReference>
<dbReference type="InterPro" id="IPR037256">
    <property type="entry name" value="ASC_dom_sf"/>
</dbReference>
<feature type="compositionally biased region" description="Polar residues" evidence="2">
    <location>
        <begin position="1"/>
        <end position="21"/>
    </location>
</feature>
<protein>
    <submittedName>
        <fullName evidence="4">Carbohydrate-binding module family 48 protein</fullName>
    </submittedName>
</protein>